<protein>
    <recommendedName>
        <fullName evidence="3">Winged helix DNA-binding domain-containing protein</fullName>
    </recommendedName>
</protein>
<proteinExistence type="predicted"/>
<accession>A0A927MSK1</accession>
<name>A0A927MSK1_9ACTN</name>
<organism evidence="1 2">
    <name type="scientific">Actinopolymorpha pittospori</name>
    <dbReference type="NCBI Taxonomy" id="648752"/>
    <lineage>
        <taxon>Bacteria</taxon>
        <taxon>Bacillati</taxon>
        <taxon>Actinomycetota</taxon>
        <taxon>Actinomycetes</taxon>
        <taxon>Propionibacteriales</taxon>
        <taxon>Actinopolymorphaceae</taxon>
        <taxon>Actinopolymorpha</taxon>
    </lineage>
</organism>
<dbReference type="InterPro" id="IPR009351">
    <property type="entry name" value="AlkZ-like"/>
</dbReference>
<dbReference type="PANTHER" id="PTHR38479">
    <property type="entry name" value="LMO0824 PROTEIN"/>
    <property type="match status" value="1"/>
</dbReference>
<evidence type="ECO:0008006" key="3">
    <source>
        <dbReference type="Google" id="ProtNLM"/>
    </source>
</evidence>
<dbReference type="RefSeq" id="WP_192748993.1">
    <property type="nucleotide sequence ID" value="NZ_BAABJL010000169.1"/>
</dbReference>
<dbReference type="Pfam" id="PF06224">
    <property type="entry name" value="AlkZ-like"/>
    <property type="match status" value="1"/>
</dbReference>
<evidence type="ECO:0000313" key="1">
    <source>
        <dbReference type="EMBL" id="MBE1604463.1"/>
    </source>
</evidence>
<dbReference type="AlphaFoldDB" id="A0A927MSK1"/>
<comment type="caution">
    <text evidence="1">The sequence shown here is derived from an EMBL/GenBank/DDBJ whole genome shotgun (WGS) entry which is preliminary data.</text>
</comment>
<evidence type="ECO:0000313" key="2">
    <source>
        <dbReference type="Proteomes" id="UP000638648"/>
    </source>
</evidence>
<dbReference type="PANTHER" id="PTHR38479:SF2">
    <property type="entry name" value="WINGED HELIX DNA-BINDING DOMAIN-CONTAINING PROTEIN"/>
    <property type="match status" value="1"/>
</dbReference>
<dbReference type="Proteomes" id="UP000638648">
    <property type="component" value="Unassembled WGS sequence"/>
</dbReference>
<reference evidence="1" key="1">
    <citation type="submission" date="2020-10" db="EMBL/GenBank/DDBJ databases">
        <title>Sequencing the genomes of 1000 actinobacteria strains.</title>
        <authorList>
            <person name="Klenk H.-P."/>
        </authorList>
    </citation>
    <scope>NUCLEOTIDE SEQUENCE</scope>
    <source>
        <strain evidence="1">DSM 45354</strain>
    </source>
</reference>
<dbReference type="EMBL" id="JADBEM010000001">
    <property type="protein sequence ID" value="MBE1604463.1"/>
    <property type="molecule type" value="Genomic_DNA"/>
</dbReference>
<sequence>MRVSHAQAVAHRMRVHHLIDRLPFGAYEQAAHVGLQDSFPRSALLSLHARVNGCEPDGWADPRLIQTYSPRAAAYVLPRRDFGVFTLGRSPVDPDERRAAEAYAEQVCAFLDGRSVRGRDLPQPIARIVRGAAPTGRIAIRWDARSMAVFEVPRPQVDVDAARLELCRRYVHAFGPTTPATFAWWAGLTPRDARPTWQRMSNELFEVDYEGRAAVILRADEEALAPAPAAEGVRLLPAEDSKLLSLFARTDASTADDTFHPHALVVDGQVAGRWGRKQGRVVVKLDEPVSEETRTAIEAEALSMPVPGASMTVRILPAP</sequence>
<keyword evidence="2" id="KW-1185">Reference proteome</keyword>
<gene>
    <name evidence="1" type="ORF">HEB94_001311</name>
</gene>